<name>A0A7S4EBY3_9STRA</name>
<proteinExistence type="predicted"/>
<sequence>MRRCLTLVVAQAAAYSGRTAPGRLAWVDRYLLLRELSLFADDEPSTTRVFCDIGLGDDATTTLELAEALQQDADAPLVVACEADANRCSAAREACAAAGVVVRQTDGSFTLPLKWDEVCVGVRAMNIFRSGYTPVEAARGIDTLAAQLQPGAPLIEGSCSRNGDCGVAHVLRRTDEGLAREALLFTADVNRRRGFAPLALRPYLPRDLRWSFKEGSPVYEFWLRWTEAWKAARKGDGDVFRAACDELRRRGDAVDWVDEGLMVWTPQGGVP</sequence>
<reference evidence="2" key="2">
    <citation type="submission" date="2021-11" db="EMBL/GenBank/DDBJ databases">
        <authorList>
            <consortium name="Genoscope - CEA"/>
            <person name="William W."/>
        </authorList>
    </citation>
    <scope>NUCLEOTIDE SEQUENCE</scope>
</reference>
<dbReference type="AlphaFoldDB" id="A0A7S4EBY3"/>
<dbReference type="Proteomes" id="UP000789595">
    <property type="component" value="Unassembled WGS sequence"/>
</dbReference>
<organism evidence="1">
    <name type="scientific">Pelagomonas calceolata</name>
    <dbReference type="NCBI Taxonomy" id="35677"/>
    <lineage>
        <taxon>Eukaryota</taxon>
        <taxon>Sar</taxon>
        <taxon>Stramenopiles</taxon>
        <taxon>Ochrophyta</taxon>
        <taxon>Pelagophyceae</taxon>
        <taxon>Pelagomonadales</taxon>
        <taxon>Pelagomonadaceae</taxon>
        <taxon>Pelagomonas</taxon>
    </lineage>
</organism>
<reference evidence="1" key="1">
    <citation type="submission" date="2021-01" db="EMBL/GenBank/DDBJ databases">
        <authorList>
            <person name="Corre E."/>
            <person name="Pelletier E."/>
            <person name="Niang G."/>
            <person name="Scheremetjew M."/>
            <person name="Finn R."/>
            <person name="Kale V."/>
            <person name="Holt S."/>
            <person name="Cochrane G."/>
            <person name="Meng A."/>
            <person name="Brown T."/>
            <person name="Cohen L."/>
        </authorList>
    </citation>
    <scope>NUCLEOTIDE SEQUENCE</scope>
    <source>
        <strain evidence="1">CCMP1756</strain>
    </source>
</reference>
<protein>
    <submittedName>
        <fullName evidence="1">Uncharacterized protein</fullName>
    </submittedName>
</protein>
<keyword evidence="3" id="KW-1185">Reference proteome</keyword>
<dbReference type="EMBL" id="CAKKNE010000006">
    <property type="protein sequence ID" value="CAH0378899.1"/>
    <property type="molecule type" value="Genomic_DNA"/>
</dbReference>
<accession>A0A7S4EBY3</accession>
<evidence type="ECO:0000313" key="1">
    <source>
        <dbReference type="EMBL" id="CAE0703666.1"/>
    </source>
</evidence>
<dbReference type="EMBL" id="HBIW01022151">
    <property type="protein sequence ID" value="CAE0703666.1"/>
    <property type="molecule type" value="Transcribed_RNA"/>
</dbReference>
<evidence type="ECO:0000313" key="2">
    <source>
        <dbReference type="EMBL" id="CAH0378899.1"/>
    </source>
</evidence>
<gene>
    <name evidence="1" type="ORF">PCAL00307_LOCUS19113</name>
    <name evidence="2" type="ORF">PECAL_6P04980</name>
</gene>
<evidence type="ECO:0000313" key="3">
    <source>
        <dbReference type="Proteomes" id="UP000789595"/>
    </source>
</evidence>